<organism evidence="11 12">
    <name type="scientific">Heterodera trifolii</name>
    <dbReference type="NCBI Taxonomy" id="157864"/>
    <lineage>
        <taxon>Eukaryota</taxon>
        <taxon>Metazoa</taxon>
        <taxon>Ecdysozoa</taxon>
        <taxon>Nematoda</taxon>
        <taxon>Chromadorea</taxon>
        <taxon>Rhabditida</taxon>
        <taxon>Tylenchina</taxon>
        <taxon>Tylenchomorpha</taxon>
        <taxon>Tylenchoidea</taxon>
        <taxon>Heteroderidae</taxon>
        <taxon>Heteroderinae</taxon>
        <taxon>Heterodera</taxon>
    </lineage>
</organism>
<evidence type="ECO:0000256" key="1">
    <source>
        <dbReference type="ARBA" id="ARBA00005755"/>
    </source>
</evidence>
<evidence type="ECO:0000256" key="8">
    <source>
        <dbReference type="ARBA" id="ARBA00049244"/>
    </source>
</evidence>
<protein>
    <recommendedName>
        <fullName evidence="2">DNA-directed DNA polymerase</fullName>
        <ecNumber evidence="2">2.7.7.7</ecNumber>
    </recommendedName>
</protein>
<feature type="domain" description="STI1" evidence="10">
    <location>
        <begin position="1054"/>
        <end position="1090"/>
    </location>
</feature>
<feature type="domain" description="STI1" evidence="10">
    <location>
        <begin position="646"/>
        <end position="682"/>
    </location>
</feature>
<dbReference type="PANTHER" id="PTHR33568">
    <property type="entry name" value="DNA POLYMERASE"/>
    <property type="match status" value="1"/>
</dbReference>
<keyword evidence="6" id="KW-0239">DNA-directed DNA polymerase</keyword>
<evidence type="ECO:0000256" key="4">
    <source>
        <dbReference type="ARBA" id="ARBA00022695"/>
    </source>
</evidence>
<dbReference type="InterPro" id="IPR006636">
    <property type="entry name" value="STI1_HS-bd"/>
</dbReference>
<sequence>MHSKHWGLNSHAFQSLGLNSPAFKSLGLNPPAFQSLGLNSPAFQSLGLNPPAFQSLGLNPPAFQSLRLNPPAFQSLGLNPAAFQSLGLNPPAFQSLGLNPPAFQSLGLNSPAFQSLGLNPPAFQSLGLNSHAFQSLGLNPPAFQSLGLNSHAFQSLGLNYHAFQSLGLNPPAFQSLGLNPPAFQSLGLNYPTFQSLGLNSHAFQALGVNAFQSLGLNSPAFKSLGLNPPAFQSLGLNSPAFQSLGLNSPAFQSLGLNSHAFQSLGLNPPAFQALGLNSPAFQSLGLNPPAFQSLRLNPPAFQSLRLNPPAFQSLGLNPAAFQSLGLNPPAFQSLRLNPPAFQSLGLNPAAFQSLGLNPPAFQSLGLNPPAFQSLGLNSPAFQSLGLNPPAFQSLGLNPPAFQSLRLNPPAFQSLGLNPAAFQSLGLNPPAFQSLGLNPPAFQSLGLNSPAFQSLGLNPPAFQALGLNSPAFQSLGLNPPAFQSLRLNPPAFQSLRLNPPAFQSLGLNPPAFQSLRLNSPAFQSLGLNPPAFQSLGLNSHAFQALGVNAFQSLGLNSPAFKSLGLNSPAFKSLGLNPPAFQSLGLNSPAFQSLGLNPPAFQSLGLNSPAFQSLGLNSPAFKSLGLNPPAFQSLGLNSPAFQSLGLNPPAFQSLGLNPPAFQSLRLNPPAFQSLGLNPAAFQSLGLNPPAFQSLGLNPPAFQSLGLNSPAFQSLGLNPPAFQSLGLNSHAFQSLGLNPPAFQSLGLNSHAFQSLGLNYHAFQSLGLNPPAFQSLGLNPPAFQSLGLNYPTFQSLGLNSHAFQALGVNAFQSLGLNSPAFKSLGLNPPAFQSLGLNSPAFQSLGLNSPAFQSLGLNSHAFQSLGLNPPAFQALGLNSPAFQSLGLNPPAFQSLRLNPPAFQSLRLNPPAFQSLGLNPAAFQSLGLNPPAFQSLRLNPPAFQSLGLNPAAFQSLGLNPPAFQSLGLNPPAFQSLGLNSPAFQSLGLNPPAFQSLGLNPPAFQSLRLNPPAFQSLGLNPAAFQSLGLNSPAFKSLGLNPPAFQSLGLNSPAFQSLGLNPPAFQSLGLNPPAFQSLRLNPPAFQSLGLNPAAFQSLGLNPPAFQSLGLNPPAFQSLGLNSPAFQSLGLNPPAFQSLGLNSHAFQSLGLNPPAFQSLGLNSHAFQSLGLNYHAFQSLGLNPPAFQSLGLNPPAFQSLGLNYPTFQSLGLNSHAFQALGVNAFQSLGLNSPAFKSLGLNPPAFQSLGLNSPAFQSLGLNSPAFQSLGLNSHAFQSLGLNPPAFQALGLNSPAFQSLGLNPPAFQSLRLNPPAFQSLRLNPPAFQSLGLNPAAFQSLGLNPPAFQSLRLNPPAFQSLGLNPAAFQSLGLNPPAFQSLGLNPPAFQSLGLNSPAFQSLGLNPPAFQSLGLNPPAFQSLRLNPPAFQSLGLNPAAFQSLGLNPPAFQSLGLNPPAFQSLGLNSPAFQSLGLNPPAFQSLGLNSHAFQSLGLNPPAFQSLGLNSHAFQSLGLNYHAFQSLGLNPPAFQSLGLNPPAFQSLGLNYPTFQSLGLNSHAFQALGVNAFQSLGLNSPAFKSLGLNPPAFQSLGLNSPALHSVGALIRPMFVNAAHQQMPNPFCVDGTHTLQFLNGAVAQFGQHLPPICLLVVSINHRPEQVTPSGPLSVTNVVLRNGDGNRIEASGWQRYAGVLASLTAGGVYWFVNCSARARYQQLDCWYRISVDGRNAIVVPHTPNQFVPNVPAPSIVPIVNDQVPTLQIGGGRVVDDPNAVPEDENNNTLDHRFGVPMRALPPQRRVAERLHRPVGDFFRIERTIPMRNTLRNTRGEVCELRFLPLEDAERPDLVLETLIQHLLDRVLEGHPHPMLVSLQLHPPGFDRPYVIPLRPLEQNNAAALAAAIVRLNEQSAAGIDLLAGTTVTKVLAVWPLESIRTDAHRPQRWKKLCTTGLKIYSMKLRGRHQRRVTFKDSINYFFCELDALVKSFDLPQQLATVKPFFPYLFIKRQHLLERLNGLPAIEHYSPDTMKADKRSKFLRWHTDNNNNQFQLREQLIMYCVNDVAILRESVLRFRHLIAENTQGLDPFIVSSTAAGLALATLRRCFLPANRLVHSPEGGYLRGRRASAESRRYIRFFELENPGAQIQCADWSVGEANVEDSGYRLDGLWQRDPPLRPLAIEWMGCFYHGCPKCFPNRWQKLAAKRTAEDLYERTMRRLWELEHQHGFELHVVWGCEWKEQLRRDPALKQRFEQVFVPCPLDPRNDGLRGGRTEPFKLHHVCADDEEIICIDIVSLYPYVMKVNPFPVGNPQVITREVLLQPPTAPLPWTTPENNTFRLRLSNHWDSTHQHFNHWDSILRHYIVGALIRPMFVNAAHQQMPNPFCVDGTHTLQFLNGAVAQFGQHLPPICLLVVSINHRPEQVTPSGPLSVTNVVLRNGDGNRIEASGWQRYAGVLASLTAGGVYWFVNCSARARYQQLDCWYRISVDGRNAIVVPHTPNQFVPNVPAPSIVPIVNDQVPTLQIGGGRVVDDPNAVPEDENNNTLDHRFGVPMRALPPQRRVAERLHRPVGDFFRIERTIPMRNTLRNTRGEVCELRFLPLEDAERPDLVLETLIQHLLDRVLEGHPHPMLVSLQLHPPGFDRPYVIPLRPLEQNNAAALAAAIVRLNEQSAAGIDLLAGTTVTKVLAVWPLESIRTDAHRPQRWKKLCTTGLKIYSMKLRGRHQRRVTFKDSINYFFCELDALVKSFDLPQQLATVKPFFPYLFIKRQHLLERLNGLPAIEHYSPDTMKADKRSKFLRWHTDNNNNQFQLREQLIMYCVNDVAILRESVLRFRHLIAENTQGLDPFIVSSTAAGLALATLRRCFLPANRLVHSPEGGYLRGRRASAESRRYIRFFELENPGAQIQCADWSVGEANVEDSGYRLDGLWQRDPPLRPLAIEWMGCFYHGCPKCFPNRWQKLAAKRTAEDLYERTMRRLWELEHQHGFELHVVWGCEWKEQLRRDPALKQRFEQVFVPCPLDPRNDGLRGGRTEPFKLHHVCADDEEIICIDIVSLYPYVMKVNPFPVGNPQVITREVLLQPPTAPLPWTTPENNTFRGLLLVRVLPPRHIRVPLLGYRTKDGRFTFPLCAWCADRRQQRPCQHGNDKRSWVCAYTHVELNKALSLGYVVTDIFEVWHYEEWDATLFSSYVNTFVGLKVQASGWPDGCDTDEQRRAFVDDFLRTEGINIDPTKMAFNPGLRLIAKTLANSLWGKMAQRVGYTEIKYTRTPAEFHKLLEDPTYDKMDFVHVSDNMDRVVVRKRPEFAKAPLTNCLPVAIYVTSYARLHLYNYMEQVLALNDAELLYCDTDSIYYVNKIGAPFVPEGEALGQMKREHVDRRIVEFVAGGPKNYGIRHTARDGTDERANLKIRSFRLSYATQQLLNFEAMKELTLETYNIDGPIDDVLDNDDLFVYGGGAHRSIRVTFPQIDRNIRADLYTREAHKDYRPFYAKGRVRPGMQTRPFGYVEDVQPEEQQQQQPPSPPPSPSPPRERRKRRMIEADPAQPGHSRWF</sequence>
<dbReference type="InterPro" id="IPR004868">
    <property type="entry name" value="DNA-dir_DNA_pol_B_mt/vir"/>
</dbReference>
<feature type="domain" description="STI1" evidence="10">
    <location>
        <begin position="388"/>
        <end position="424"/>
    </location>
</feature>
<feature type="domain" description="STI1" evidence="10">
    <location>
        <begin position="1282"/>
        <end position="1318"/>
    </location>
</feature>
<dbReference type="InterPro" id="IPR043502">
    <property type="entry name" value="DNA/RNA_pol_sf"/>
</dbReference>
<comment type="similarity">
    <text evidence="1">Belongs to the DNA polymerase type-B family.</text>
</comment>
<feature type="domain" description="STI1" evidence="10">
    <location>
        <begin position="100"/>
        <end position="136"/>
    </location>
</feature>
<dbReference type="EC" id="2.7.7.7" evidence="2"/>
<name>A0ABD2JGU0_9BILA</name>
<dbReference type="EMBL" id="JBICBT010000975">
    <property type="protein sequence ID" value="KAL3089722.1"/>
    <property type="molecule type" value="Genomic_DNA"/>
</dbReference>
<feature type="domain" description="STI1" evidence="10">
    <location>
        <begin position="317"/>
        <end position="354"/>
    </location>
</feature>
<feature type="domain" description="STI1" evidence="10">
    <location>
        <begin position="834"/>
        <end position="870"/>
    </location>
</feature>
<dbReference type="Pfam" id="PF03175">
    <property type="entry name" value="DNA_pol_B_2"/>
    <property type="match status" value="4"/>
</dbReference>
<evidence type="ECO:0000313" key="11">
    <source>
        <dbReference type="EMBL" id="KAL3089722.1"/>
    </source>
</evidence>
<keyword evidence="7" id="KW-0238">DNA-binding</keyword>
<dbReference type="SMART" id="SM00727">
    <property type="entry name" value="STI1"/>
    <property type="match status" value="21"/>
</dbReference>
<dbReference type="Gene3D" id="3.90.1600.10">
    <property type="entry name" value="Palm domain of DNA polymerase"/>
    <property type="match status" value="1"/>
</dbReference>
<feature type="domain" description="STI1" evidence="10">
    <location>
        <begin position="1442"/>
        <end position="1478"/>
    </location>
</feature>
<evidence type="ECO:0000256" key="6">
    <source>
        <dbReference type="ARBA" id="ARBA00022932"/>
    </source>
</evidence>
<feature type="domain" description="STI1" evidence="10">
    <location>
        <begin position="50"/>
        <end position="86"/>
    </location>
</feature>
<comment type="catalytic activity">
    <reaction evidence="8">
        <text>DNA(n) + a 2'-deoxyribonucleoside 5'-triphosphate = DNA(n+1) + diphosphate</text>
        <dbReference type="Rhea" id="RHEA:22508"/>
        <dbReference type="Rhea" id="RHEA-COMP:17339"/>
        <dbReference type="Rhea" id="RHEA-COMP:17340"/>
        <dbReference type="ChEBI" id="CHEBI:33019"/>
        <dbReference type="ChEBI" id="CHEBI:61560"/>
        <dbReference type="ChEBI" id="CHEBI:173112"/>
        <dbReference type="EC" id="2.7.7.7"/>
    </reaction>
</comment>
<dbReference type="GO" id="GO:0042575">
    <property type="term" value="C:DNA polymerase complex"/>
    <property type="evidence" value="ECO:0007669"/>
    <property type="project" value="UniProtKB-ARBA"/>
</dbReference>
<accession>A0ABD2JGU0</accession>
<feature type="domain" description="STI1" evidence="10">
    <location>
        <begin position="984"/>
        <end position="1020"/>
    </location>
</feature>
<reference evidence="11 12" key="1">
    <citation type="submission" date="2024-10" db="EMBL/GenBank/DDBJ databases">
        <authorList>
            <person name="Kim D."/>
        </authorList>
    </citation>
    <scope>NUCLEOTIDE SEQUENCE [LARGE SCALE GENOMIC DNA]</scope>
    <source>
        <strain evidence="11">BH-2024</strain>
    </source>
</reference>
<feature type="domain" description="STI1" evidence="10">
    <location>
        <begin position="1242"/>
        <end position="1278"/>
    </location>
</feature>
<keyword evidence="12" id="KW-1185">Reference proteome</keyword>
<proteinExistence type="inferred from homology"/>
<evidence type="ECO:0000259" key="10">
    <source>
        <dbReference type="SMART" id="SM00727"/>
    </source>
</evidence>
<evidence type="ECO:0000256" key="7">
    <source>
        <dbReference type="ARBA" id="ARBA00023125"/>
    </source>
</evidence>
<dbReference type="PANTHER" id="PTHR33568:SF3">
    <property type="entry name" value="DNA-DIRECTED DNA POLYMERASE"/>
    <property type="match status" value="1"/>
</dbReference>
<dbReference type="InterPro" id="IPR032675">
    <property type="entry name" value="LRR_dom_sf"/>
</dbReference>
<dbReference type="InterPro" id="IPR023211">
    <property type="entry name" value="DNA_pol_palm_dom_sf"/>
</dbReference>
<feature type="domain" description="STI1" evidence="10">
    <location>
        <begin position="278"/>
        <end position="314"/>
    </location>
</feature>
<feature type="domain" description="STI1" evidence="10">
    <location>
        <begin position="874"/>
        <end position="910"/>
    </location>
</feature>
<gene>
    <name evidence="11" type="ORF">niasHT_027236</name>
</gene>
<feature type="domain" description="STI1" evidence="10">
    <location>
        <begin position="696"/>
        <end position="732"/>
    </location>
</feature>
<feature type="domain" description="STI1" evidence="10">
    <location>
        <begin position="238"/>
        <end position="274"/>
    </location>
</feature>
<dbReference type="InterPro" id="IPR012337">
    <property type="entry name" value="RNaseH-like_sf"/>
</dbReference>
<dbReference type="Proteomes" id="UP001620626">
    <property type="component" value="Unassembled WGS sequence"/>
</dbReference>
<evidence type="ECO:0000313" key="12">
    <source>
        <dbReference type="Proteomes" id="UP001620626"/>
    </source>
</evidence>
<dbReference type="GO" id="GO:0006260">
    <property type="term" value="P:DNA replication"/>
    <property type="evidence" value="ECO:0007669"/>
    <property type="project" value="UniProtKB-KW"/>
</dbReference>
<evidence type="ECO:0000256" key="5">
    <source>
        <dbReference type="ARBA" id="ARBA00022705"/>
    </source>
</evidence>
<dbReference type="Gene3D" id="3.80.10.10">
    <property type="entry name" value="Ribonuclease Inhibitor"/>
    <property type="match status" value="1"/>
</dbReference>
<keyword evidence="5" id="KW-0235">DNA replication</keyword>
<keyword evidence="4" id="KW-0548">Nucleotidyltransferase</keyword>
<feature type="domain" description="STI1" evidence="10">
    <location>
        <begin position="508"/>
        <end position="544"/>
    </location>
</feature>
<dbReference type="SUPFAM" id="SSF53098">
    <property type="entry name" value="Ribonuclease H-like"/>
    <property type="match status" value="2"/>
</dbReference>
<evidence type="ECO:0000256" key="9">
    <source>
        <dbReference type="SAM" id="MobiDB-lite"/>
    </source>
</evidence>
<feature type="domain" description="STI1" evidence="10">
    <location>
        <begin position="1321"/>
        <end position="1358"/>
    </location>
</feature>
<evidence type="ECO:0000256" key="3">
    <source>
        <dbReference type="ARBA" id="ARBA00022679"/>
    </source>
</evidence>
<dbReference type="GO" id="GO:0003887">
    <property type="term" value="F:DNA-directed DNA polymerase activity"/>
    <property type="evidence" value="ECO:0007669"/>
    <property type="project" value="UniProtKB-KW"/>
</dbReference>
<dbReference type="Gene3D" id="3.40.960.10">
    <property type="entry name" value="VSR Endonuclease"/>
    <property type="match status" value="2"/>
</dbReference>
<feature type="domain" description="STI1" evidence="10">
    <location>
        <begin position="913"/>
        <end position="950"/>
    </location>
</feature>
<dbReference type="GO" id="GO:0003677">
    <property type="term" value="F:DNA binding"/>
    <property type="evidence" value="ECO:0007669"/>
    <property type="project" value="UniProtKB-KW"/>
</dbReference>
<feature type="domain" description="STI1" evidence="10">
    <location>
        <begin position="1104"/>
        <end position="1140"/>
    </location>
</feature>
<feature type="domain" description="STI1" evidence="10">
    <location>
        <begin position="1392"/>
        <end position="1428"/>
    </location>
</feature>
<feature type="region of interest" description="Disordered" evidence="9">
    <location>
        <begin position="3484"/>
        <end position="3529"/>
    </location>
</feature>
<feature type="domain" description="STI1" evidence="10">
    <location>
        <begin position="468"/>
        <end position="504"/>
    </location>
</feature>
<dbReference type="SUPFAM" id="SSF56672">
    <property type="entry name" value="DNA/RNA polymerases"/>
    <property type="match status" value="2"/>
</dbReference>
<evidence type="ECO:0000256" key="2">
    <source>
        <dbReference type="ARBA" id="ARBA00012417"/>
    </source>
</evidence>
<comment type="caution">
    <text evidence="11">The sequence shown here is derived from an EMBL/GenBank/DDBJ whole genome shotgun (WGS) entry which is preliminary data.</text>
</comment>
<keyword evidence="3" id="KW-0808">Transferase</keyword>
<feature type="compositionally biased region" description="Pro residues" evidence="9">
    <location>
        <begin position="3497"/>
        <end position="3506"/>
    </location>
</feature>